<dbReference type="InterPro" id="IPR001242">
    <property type="entry name" value="Condensation_dom"/>
</dbReference>
<evidence type="ECO:0000256" key="1">
    <source>
        <dbReference type="ARBA" id="ARBA00001957"/>
    </source>
</evidence>
<keyword evidence="5" id="KW-0808">Transferase</keyword>
<evidence type="ECO:0000256" key="3">
    <source>
        <dbReference type="ARBA" id="ARBA00022553"/>
    </source>
</evidence>
<dbReference type="Gene3D" id="3.30.300.30">
    <property type="match status" value="1"/>
</dbReference>
<dbReference type="NCBIfam" id="TIGR01733">
    <property type="entry name" value="AA-adenyl-dom"/>
    <property type="match status" value="1"/>
</dbReference>
<keyword evidence="2" id="KW-0596">Phosphopantetheine</keyword>
<evidence type="ECO:0008006" key="10">
    <source>
        <dbReference type="Google" id="ProtNLM"/>
    </source>
</evidence>
<dbReference type="InterPro" id="IPR020845">
    <property type="entry name" value="AMP-binding_CS"/>
</dbReference>
<dbReference type="CDD" id="cd05235">
    <property type="entry name" value="SDR_e1"/>
    <property type="match status" value="1"/>
</dbReference>
<keyword evidence="3" id="KW-0597">Phosphoprotein</keyword>
<dbReference type="InterPro" id="IPR036291">
    <property type="entry name" value="NAD(P)-bd_dom_sf"/>
</dbReference>
<protein>
    <recommendedName>
        <fullName evidence="10">Amino acid adenylation domain-containing protein/thioester reductase domain-containing protein</fullName>
    </recommendedName>
</protein>
<dbReference type="InterPro" id="IPR042099">
    <property type="entry name" value="ANL_N_sf"/>
</dbReference>
<feature type="domain" description="Ketosynthase family 3 (KS3)" evidence="7">
    <location>
        <begin position="124"/>
        <end position="521"/>
    </location>
</feature>
<dbReference type="PROSITE" id="PS52004">
    <property type="entry name" value="KS3_2"/>
    <property type="match status" value="1"/>
</dbReference>
<dbReference type="Pfam" id="PF02801">
    <property type="entry name" value="Ketoacyl-synt_C"/>
    <property type="match status" value="1"/>
</dbReference>
<dbReference type="PANTHER" id="PTHR44845">
    <property type="entry name" value="CARRIER DOMAIN-CONTAINING PROTEIN"/>
    <property type="match status" value="1"/>
</dbReference>
<name>A0A918JW44_9FLAO</name>
<dbReference type="InterPro" id="IPR020841">
    <property type="entry name" value="PKS_Beta-ketoAc_synthase_dom"/>
</dbReference>
<evidence type="ECO:0000259" key="7">
    <source>
        <dbReference type="PROSITE" id="PS52004"/>
    </source>
</evidence>
<dbReference type="InterPro" id="IPR023213">
    <property type="entry name" value="CAT-like_dom_sf"/>
</dbReference>
<dbReference type="Gene3D" id="3.30.559.30">
    <property type="entry name" value="Nonribosomal peptide synthetase, condensation domain"/>
    <property type="match status" value="1"/>
</dbReference>
<dbReference type="Gene3D" id="3.40.50.12780">
    <property type="entry name" value="N-terminal domain of ligase-like"/>
    <property type="match status" value="1"/>
</dbReference>
<dbReference type="InterPro" id="IPR010071">
    <property type="entry name" value="AA_adenyl_dom"/>
</dbReference>
<dbReference type="SUPFAM" id="SSF47336">
    <property type="entry name" value="ACP-like"/>
    <property type="match status" value="3"/>
</dbReference>
<dbReference type="Pfam" id="PF00550">
    <property type="entry name" value="PP-binding"/>
    <property type="match status" value="3"/>
</dbReference>
<dbReference type="PROSITE" id="PS00012">
    <property type="entry name" value="PHOSPHOPANTETHEINE"/>
    <property type="match status" value="1"/>
</dbReference>
<dbReference type="SMART" id="SM00825">
    <property type="entry name" value="PKS_KS"/>
    <property type="match status" value="1"/>
</dbReference>
<dbReference type="CDD" id="cd00833">
    <property type="entry name" value="PKS"/>
    <property type="match status" value="1"/>
</dbReference>
<dbReference type="InterPro" id="IPR009081">
    <property type="entry name" value="PP-bd_ACP"/>
</dbReference>
<evidence type="ECO:0000313" key="8">
    <source>
        <dbReference type="EMBL" id="GGX17935.1"/>
    </source>
</evidence>
<dbReference type="EMBL" id="BMWS01000011">
    <property type="protein sequence ID" value="GGX17935.1"/>
    <property type="molecule type" value="Genomic_DNA"/>
</dbReference>
<gene>
    <name evidence="8" type="ORF">GCM10007384_19230</name>
</gene>
<evidence type="ECO:0000256" key="4">
    <source>
        <dbReference type="ARBA" id="ARBA00022598"/>
    </source>
</evidence>
<dbReference type="PROSITE" id="PS00455">
    <property type="entry name" value="AMP_BINDING"/>
    <property type="match status" value="1"/>
</dbReference>
<evidence type="ECO:0000256" key="5">
    <source>
        <dbReference type="ARBA" id="ARBA00022679"/>
    </source>
</evidence>
<feature type="domain" description="Carrier" evidence="6">
    <location>
        <begin position="20"/>
        <end position="95"/>
    </location>
</feature>
<accession>A0A918JW44</accession>
<dbReference type="PROSITE" id="PS50075">
    <property type="entry name" value="CARRIER"/>
    <property type="match status" value="3"/>
</dbReference>
<dbReference type="Pfam" id="PF00668">
    <property type="entry name" value="Condensation"/>
    <property type="match status" value="1"/>
</dbReference>
<dbReference type="GO" id="GO:0016746">
    <property type="term" value="F:acyltransferase activity"/>
    <property type="evidence" value="ECO:0007669"/>
    <property type="project" value="InterPro"/>
</dbReference>
<keyword evidence="4" id="KW-0436">Ligase</keyword>
<dbReference type="InterPro" id="IPR014030">
    <property type="entry name" value="Ketoacyl_synth_N"/>
</dbReference>
<dbReference type="InterPro" id="IPR016039">
    <property type="entry name" value="Thiolase-like"/>
</dbReference>
<dbReference type="Gene3D" id="3.40.47.10">
    <property type="match status" value="1"/>
</dbReference>
<dbReference type="Pfam" id="PF00501">
    <property type="entry name" value="AMP-binding"/>
    <property type="match status" value="1"/>
</dbReference>
<proteinExistence type="predicted"/>
<dbReference type="InterPro" id="IPR025110">
    <property type="entry name" value="AMP-bd_C"/>
</dbReference>
<feature type="domain" description="Carrier" evidence="6">
    <location>
        <begin position="547"/>
        <end position="624"/>
    </location>
</feature>
<dbReference type="SMART" id="SM00823">
    <property type="entry name" value="PKS_PP"/>
    <property type="match status" value="1"/>
</dbReference>
<dbReference type="InterPro" id="IPR045851">
    <property type="entry name" value="AMP-bd_C_sf"/>
</dbReference>
<dbReference type="SUPFAM" id="SSF52777">
    <property type="entry name" value="CoA-dependent acyltransferases"/>
    <property type="match status" value="2"/>
</dbReference>
<dbReference type="InterPro" id="IPR036736">
    <property type="entry name" value="ACP-like_sf"/>
</dbReference>
<dbReference type="PANTHER" id="PTHR44845:SF6">
    <property type="entry name" value="BETA-ALANINE-ACTIVATING ENZYME"/>
    <property type="match status" value="1"/>
</dbReference>
<dbReference type="InterPro" id="IPR020806">
    <property type="entry name" value="PKS_PP-bd"/>
</dbReference>
<reference evidence="8 9" key="1">
    <citation type="journal article" date="2014" name="Int. J. Syst. Evol. Microbiol.">
        <title>Complete genome sequence of Corynebacterium casei LMG S-19264T (=DSM 44701T), isolated from a smear-ripened cheese.</title>
        <authorList>
            <consortium name="US DOE Joint Genome Institute (JGI-PGF)"/>
            <person name="Walter F."/>
            <person name="Albersmeier A."/>
            <person name="Kalinowski J."/>
            <person name="Ruckert C."/>
        </authorList>
    </citation>
    <scope>NUCLEOTIDE SEQUENCE [LARGE SCALE GENOMIC DNA]</scope>
    <source>
        <strain evidence="8 9">KCTC 12285</strain>
    </source>
</reference>
<keyword evidence="9" id="KW-1185">Reference proteome</keyword>
<dbReference type="SUPFAM" id="SSF56801">
    <property type="entry name" value="Acetyl-CoA synthetase-like"/>
    <property type="match status" value="1"/>
</dbReference>
<dbReference type="FunFam" id="3.40.50.12780:FF:000012">
    <property type="entry name" value="Non-ribosomal peptide synthetase"/>
    <property type="match status" value="1"/>
</dbReference>
<dbReference type="Gene3D" id="3.30.559.10">
    <property type="entry name" value="Chloramphenicol acetyltransferase-like domain"/>
    <property type="match status" value="1"/>
</dbReference>
<dbReference type="Gene3D" id="1.10.1200.10">
    <property type="entry name" value="ACP-like"/>
    <property type="match status" value="3"/>
</dbReference>
<dbReference type="InterPro" id="IPR013120">
    <property type="entry name" value="FAR_NAD-bd"/>
</dbReference>
<dbReference type="Gene3D" id="3.40.50.720">
    <property type="entry name" value="NAD(P)-binding Rossmann-like Domain"/>
    <property type="match status" value="1"/>
</dbReference>
<dbReference type="Proteomes" id="UP000601108">
    <property type="component" value="Unassembled WGS sequence"/>
</dbReference>
<dbReference type="SUPFAM" id="SSF53901">
    <property type="entry name" value="Thiolase-like"/>
    <property type="match status" value="2"/>
</dbReference>
<comment type="cofactor">
    <cofactor evidence="1">
        <name>pantetheine 4'-phosphate</name>
        <dbReference type="ChEBI" id="CHEBI:47942"/>
    </cofactor>
</comment>
<sequence>MAIYPIIEKLRNSKITSRVDVFTEYIQILLAEFLEFDDKNEIAIDQDFVELGISSMEAVNFKIHLETELECSLKTTLFFDYPTLDLLVHYILKDVLILDIEESETEKKPLQEKQNSSIVLEKDEDQIVIIAMDSMFPEAMNPNELWQKSITNQNIDQDAINESFLFNEFPVITYQEQLSSLGITEEVFIKMPKQQKIAYTTISNAINAYAISLDELIASKTGVFFVSDRGIEDLSVNTPYQIPLSNEISFRLNLNGPSEIINTFCTSIYVAMHRAIQSIQAEECEQAIIGGVNIISKKTFQIQANQKVYNDLLSYNNKMLSFSDEANGFVRSEGAGAMILTTLSKALKNNANILAIVKATTVAHGGKNFSMEAPKAIGIKNTITSCIQKSNIEVDTIDYIEAHGIANPLADAIELSSIHDSYTSFSNQQDKKWHISTVKPVVGHPELVSGLASLVKAIKAFEYEMIPGVKNLQTINTEIPTDSNLSIQKETIPWKKTPYPKRVALNSYAIGGVNAHVILEKYNNITINKQAELLEKNIKKPEKAIISSEKVDKTIISNTLLEVFNLELEKLDLSISPMEYGFDSIKMIQFIRRINEKLWIDIKIGEALGVNSFEDFFQLIATKKQVTPSNLETIPTELSMSHDFSHKVTLFQKGLWLVHELDPSSSTYNLPIIFLIKKDIQSNIVLQALAFLLEKHPVLRVYFQNENEQVIQKIHPISHCLDIDQSTFTSTPEEEFKKLTRIPFDLEQDCLLRVYIRTDKNNGQQFLVFIIHHTILDGLSGTLFMKLFWEVYYTIEKGEKNRLGKTNTHFFDFVTWEHQYMKSSQADTDLSWWKKQLTNITPLQLPYDHIQNIAIPHQDKEIISTQIKGVVLQELKDTAIRMKVSLSVLLMAGFKILLHKLTQQDDITIATPTEGRQKTIYEDSLGCFVNVILMRSELDTQKTVLQNVLSVKECFLSSLDHAAYPLTGLLAELSEGQERSNEFNINVSYTYQNIFDTILDTTLLGDTIVPIYDVYQETQDEYAMEVYDFRDTLQVNFKYKKLLFEKKTIEKHLKYFMRIIDQITTNEKLLLADIEVLSKEEKTMFLTNFDKTNIGYSKEKTLIDLFEEQVKSTPDHVALTYIDQHISYGELNAKANQLANFLRTKGVAQKDKVVLCIDRSIEMMVSVLAVVKTGATYVPVDPSYPIERIKYSIDDAKPQAIICTPVLSKLIKEIDTLSVIIADLENKEIAKEASENLDLTISPEDALYIIYTSGTTGYPKGVVITHKNVVRLLKTDQALFDFNKNDVWTLFHSYCFDFSVWEMYGALLFGGRLVIVPDYVRKDTISFYKLLASENVTILNQTPSSFYALQDQIDIYPEELNTRYVIFGGEALQPALLKQWHIKYPNCKMVNMYGITETTVHVTYQKITATEINEGANIIGVPIPTLSCYVLDKNMNLLPNGVAGELYVGGEGVAKEYLNNPQLTKERFVSNPFQKHTRLYKTGDIVKYNYKNQLEYIGRIDEQVKIRGYRIELAEIENVLLKNPNVLQCVVLVKEVSKDNKQIIAYIKQKEVVDKKEVFEFLESQIPHYMIPNSICLIDEFVLTSNGKIDKKKLPLPDFTGIEQNYIAPTNDLEKKIVTIFKEILEIEKVGVLDSFFELGGHSLLVMKAIHKINTIVHSKLAAKDLFKFPTPQELAVCIKNGTSTDQAVNLEEEIQFDPTVHFPLTKFVFPTTPQHIFVTGSTGFVGAFLLRELLENTSAQLYCLTRANSKEEAFLKIKNVMTAYDLWLDEYAIRIQSMVGDIGTPLLGLSPETFDELCTTIDVIYHNAAHMNHMATYQDLKPANVEGTLEIIKLASKHKIKPLHYTSTLAVFNNTVRKEFQIITEKSTSENEIHYESDGYPTSKWVSENVILKAQKAGLPCVIYRLGLTTGDSIKGRLDNKQWFYGFIKSCITVGAMINQDLNIKLPMMPVDIVAKSLVYLSLQKNALNQTFHLVGKPSSLYTIFKKYSELKNGLSLKELSMYEWLKLLKLNPELPVPPFMLEYLELNKEELIIRKNKELTAKLEFDTTFTEQKIENSDILFPNINSEIVLKYFDYVKEKENLVGDVVV</sequence>
<dbReference type="InterPro" id="IPR000873">
    <property type="entry name" value="AMP-dep_synth/lig_dom"/>
</dbReference>
<dbReference type="FunFam" id="3.40.50.980:FF:000002">
    <property type="entry name" value="Enterobactin synthetase component F"/>
    <property type="match status" value="1"/>
</dbReference>
<evidence type="ECO:0000259" key="6">
    <source>
        <dbReference type="PROSITE" id="PS50075"/>
    </source>
</evidence>
<dbReference type="GO" id="GO:0016874">
    <property type="term" value="F:ligase activity"/>
    <property type="evidence" value="ECO:0007669"/>
    <property type="project" value="UniProtKB-KW"/>
</dbReference>
<dbReference type="InterPro" id="IPR010080">
    <property type="entry name" value="Thioester_reductase-like_dom"/>
</dbReference>
<comment type="caution">
    <text evidence="8">The sequence shown here is derived from an EMBL/GenBank/DDBJ whole genome shotgun (WGS) entry which is preliminary data.</text>
</comment>
<dbReference type="Pfam" id="PF13193">
    <property type="entry name" value="AMP-binding_C"/>
    <property type="match status" value="1"/>
</dbReference>
<dbReference type="Pfam" id="PF00109">
    <property type="entry name" value="ketoacyl-synt"/>
    <property type="match status" value="1"/>
</dbReference>
<dbReference type="InterPro" id="IPR006162">
    <property type="entry name" value="Ppantetheine_attach_site"/>
</dbReference>
<dbReference type="NCBIfam" id="TIGR01746">
    <property type="entry name" value="Thioester-redct"/>
    <property type="match status" value="1"/>
</dbReference>
<dbReference type="InterPro" id="IPR014031">
    <property type="entry name" value="Ketoacyl_synth_C"/>
</dbReference>
<organism evidence="8 9">
    <name type="scientific">Aquimarina muelleri</name>
    <dbReference type="NCBI Taxonomy" id="279356"/>
    <lineage>
        <taxon>Bacteria</taxon>
        <taxon>Pseudomonadati</taxon>
        <taxon>Bacteroidota</taxon>
        <taxon>Flavobacteriia</taxon>
        <taxon>Flavobacteriales</taxon>
        <taxon>Flavobacteriaceae</taxon>
        <taxon>Aquimarina</taxon>
    </lineage>
</organism>
<dbReference type="FunFam" id="3.40.50.980:FF:000001">
    <property type="entry name" value="Non-ribosomal peptide synthetase"/>
    <property type="match status" value="1"/>
</dbReference>
<dbReference type="SUPFAM" id="SSF51735">
    <property type="entry name" value="NAD(P)-binding Rossmann-fold domains"/>
    <property type="match status" value="1"/>
</dbReference>
<dbReference type="RefSeq" id="WP_027414341.1">
    <property type="nucleotide sequence ID" value="NZ_BMWS01000011.1"/>
</dbReference>
<evidence type="ECO:0000256" key="2">
    <source>
        <dbReference type="ARBA" id="ARBA00022450"/>
    </source>
</evidence>
<evidence type="ECO:0000313" key="9">
    <source>
        <dbReference type="Proteomes" id="UP000601108"/>
    </source>
</evidence>
<dbReference type="GO" id="GO:0031177">
    <property type="term" value="F:phosphopantetheine binding"/>
    <property type="evidence" value="ECO:0007669"/>
    <property type="project" value="InterPro"/>
</dbReference>
<dbReference type="CDD" id="cd17643">
    <property type="entry name" value="A_NRPS_Cytc1-like"/>
    <property type="match status" value="1"/>
</dbReference>
<dbReference type="Pfam" id="PF07993">
    <property type="entry name" value="NAD_binding_4"/>
    <property type="match status" value="1"/>
</dbReference>
<feature type="domain" description="Carrier" evidence="6">
    <location>
        <begin position="1608"/>
        <end position="1683"/>
    </location>
</feature>